<keyword evidence="8" id="KW-0234">DNA repair</keyword>
<dbReference type="SUPFAM" id="SSF52540">
    <property type="entry name" value="P-loop containing nucleoside triphosphate hydrolases"/>
    <property type="match status" value="1"/>
</dbReference>
<dbReference type="Proteomes" id="UP000768163">
    <property type="component" value="Unassembled WGS sequence"/>
</dbReference>
<evidence type="ECO:0000313" key="15">
    <source>
        <dbReference type="Proteomes" id="UP000738826"/>
    </source>
</evidence>
<proteinExistence type="predicted"/>
<gene>
    <name evidence="14" type="ORF">GW779_03690</name>
    <name evidence="13" type="ORF">GW910_01200</name>
</gene>
<organism evidence="14 15">
    <name type="scientific">Candidatus Altarchaeum hamiconexum</name>
    <dbReference type="NCBI Taxonomy" id="1803513"/>
    <lineage>
        <taxon>Archaea</taxon>
        <taxon>Candidatus Altarchaeota</taxon>
        <taxon>Candidatus Altiarchaeia</taxon>
        <taxon>Candidatus Altarchaeales</taxon>
        <taxon>Candidatus Altarchaeaceae</taxon>
        <taxon>Candidatus Altarchaeum</taxon>
    </lineage>
</organism>
<comment type="caution">
    <text evidence="14">The sequence shown here is derived from an EMBL/GenBank/DDBJ whole genome shotgun (WGS) entry which is preliminary data.</text>
</comment>
<evidence type="ECO:0000256" key="9">
    <source>
        <dbReference type="PROSITE-ProRule" id="PRU00471"/>
    </source>
</evidence>
<feature type="coiled-coil region" evidence="10">
    <location>
        <begin position="616"/>
        <end position="715"/>
    </location>
</feature>
<evidence type="ECO:0000259" key="12">
    <source>
        <dbReference type="PROSITE" id="PS51131"/>
    </source>
</evidence>
<dbReference type="Pfam" id="PF13558">
    <property type="entry name" value="SbcC_Walker_B"/>
    <property type="match status" value="1"/>
</dbReference>
<keyword evidence="1 9" id="KW-0479">Metal-binding</keyword>
<feature type="binding site" evidence="9">
    <location>
        <position position="552"/>
    </location>
    <ligand>
        <name>Zn(2+)</name>
        <dbReference type="ChEBI" id="CHEBI:29105"/>
    </ligand>
</feature>
<dbReference type="Gene3D" id="1.10.287.510">
    <property type="entry name" value="Helix hairpin bin"/>
    <property type="match status" value="1"/>
</dbReference>
<protein>
    <submittedName>
        <fullName evidence="14">SMC family ATPase</fullName>
    </submittedName>
</protein>
<dbReference type="GO" id="GO:0046872">
    <property type="term" value="F:metal ion binding"/>
    <property type="evidence" value="ECO:0007669"/>
    <property type="project" value="UniProtKB-UniRule"/>
</dbReference>
<evidence type="ECO:0000256" key="11">
    <source>
        <dbReference type="SAM" id="MobiDB-lite"/>
    </source>
</evidence>
<dbReference type="EMBL" id="JAACVF010000029">
    <property type="protein sequence ID" value="NCN64683.1"/>
    <property type="molecule type" value="Genomic_DNA"/>
</dbReference>
<dbReference type="InterPro" id="IPR027417">
    <property type="entry name" value="P-loop_NTPase"/>
</dbReference>
<dbReference type="GO" id="GO:0016887">
    <property type="term" value="F:ATP hydrolysis activity"/>
    <property type="evidence" value="ECO:0007669"/>
    <property type="project" value="InterPro"/>
</dbReference>
<dbReference type="Gene3D" id="3.40.50.300">
    <property type="entry name" value="P-loop containing nucleotide triphosphate hydrolases"/>
    <property type="match status" value="2"/>
</dbReference>
<dbReference type="PANTHER" id="PTHR32114">
    <property type="entry name" value="ABC TRANSPORTER ABCH.3"/>
    <property type="match status" value="1"/>
</dbReference>
<evidence type="ECO:0000256" key="8">
    <source>
        <dbReference type="ARBA" id="ARBA00023204"/>
    </source>
</evidence>
<feature type="coiled-coil region" evidence="10">
    <location>
        <begin position="414"/>
        <end position="469"/>
    </location>
</feature>
<accession>A0A8J7Z1Y3</accession>
<evidence type="ECO:0000256" key="3">
    <source>
        <dbReference type="ARBA" id="ARBA00022763"/>
    </source>
</evidence>
<evidence type="ECO:0000313" key="14">
    <source>
        <dbReference type="EMBL" id="NCS91498.1"/>
    </source>
</evidence>
<keyword evidence="5 9" id="KW-0862">Zinc</keyword>
<evidence type="ECO:0000256" key="2">
    <source>
        <dbReference type="ARBA" id="ARBA00022741"/>
    </source>
</evidence>
<dbReference type="Proteomes" id="UP000738826">
    <property type="component" value="Unassembled WGS sequence"/>
</dbReference>
<feature type="compositionally biased region" description="Polar residues" evidence="11">
    <location>
        <begin position="1114"/>
        <end position="1125"/>
    </location>
</feature>
<evidence type="ECO:0000313" key="13">
    <source>
        <dbReference type="EMBL" id="NCN64683.1"/>
    </source>
</evidence>
<reference evidence="14" key="1">
    <citation type="submission" date="2019-11" db="EMBL/GenBank/DDBJ databases">
        <title>Lipid analysis of CO2-rich subsurface aquifers suggests an autotrophy-based deep biosphere with lysolipids enriched in CPR bacteria.</title>
        <authorList>
            <person name="Probst A.J."/>
            <person name="Elling F.J."/>
            <person name="Castelle C.J."/>
            <person name="Zhu Q."/>
            <person name="Elvert M."/>
            <person name="Birarda G."/>
            <person name="Holman H.-Y."/>
            <person name="Lane K.R."/>
            <person name="Ladd B."/>
            <person name="Ryan M.C."/>
            <person name="Woyke T."/>
            <person name="Hinrichs K.-U."/>
            <person name="Banfield J.F."/>
        </authorList>
    </citation>
    <scope>NUCLEOTIDE SEQUENCE</scope>
    <source>
        <strain evidence="13">CG_2015-01_33_1645</strain>
        <strain evidence="14">CG_2015-04_33_537</strain>
    </source>
</reference>
<dbReference type="PANTHER" id="PTHR32114:SF2">
    <property type="entry name" value="ABC TRANSPORTER ABCH.3"/>
    <property type="match status" value="1"/>
</dbReference>
<name>A0A8J7Z1Y3_9ARCH</name>
<evidence type="ECO:0000256" key="10">
    <source>
        <dbReference type="SAM" id="Coils"/>
    </source>
</evidence>
<feature type="domain" description="Zinc-hook" evidence="12">
    <location>
        <begin position="497"/>
        <end position="601"/>
    </location>
</feature>
<keyword evidence="4" id="KW-0378">Hydrolase</keyword>
<dbReference type="InterPro" id="IPR038729">
    <property type="entry name" value="Rad50/SbcC_AAA"/>
</dbReference>
<feature type="coiled-coil region" evidence="10">
    <location>
        <begin position="779"/>
        <end position="806"/>
    </location>
</feature>
<feature type="coiled-coil region" evidence="10">
    <location>
        <begin position="497"/>
        <end position="592"/>
    </location>
</feature>
<evidence type="ECO:0000256" key="1">
    <source>
        <dbReference type="ARBA" id="ARBA00022723"/>
    </source>
</evidence>
<evidence type="ECO:0000256" key="4">
    <source>
        <dbReference type="ARBA" id="ARBA00022801"/>
    </source>
</evidence>
<dbReference type="AlphaFoldDB" id="A0A8J7Z1Y3"/>
<feature type="region of interest" description="Disordered" evidence="11">
    <location>
        <begin position="1062"/>
        <end position="1125"/>
    </location>
</feature>
<dbReference type="GO" id="GO:0006302">
    <property type="term" value="P:double-strand break repair"/>
    <property type="evidence" value="ECO:0007669"/>
    <property type="project" value="InterPro"/>
</dbReference>
<dbReference type="Pfam" id="PF13476">
    <property type="entry name" value="AAA_23"/>
    <property type="match status" value="1"/>
</dbReference>
<feature type="region of interest" description="Disordered" evidence="11">
    <location>
        <begin position="197"/>
        <end position="216"/>
    </location>
</feature>
<keyword evidence="2" id="KW-0547">Nucleotide-binding</keyword>
<keyword evidence="7 10" id="KW-0175">Coiled coil</keyword>
<evidence type="ECO:0000256" key="7">
    <source>
        <dbReference type="ARBA" id="ARBA00023054"/>
    </source>
</evidence>
<dbReference type="SUPFAM" id="SSF75712">
    <property type="entry name" value="Rad50 coiled-coil Zn hook"/>
    <property type="match status" value="1"/>
</dbReference>
<dbReference type="InterPro" id="IPR013134">
    <property type="entry name" value="Zn_hook_RAD50"/>
</dbReference>
<evidence type="ECO:0000256" key="6">
    <source>
        <dbReference type="ARBA" id="ARBA00022840"/>
    </source>
</evidence>
<feature type="compositionally biased region" description="Acidic residues" evidence="11">
    <location>
        <begin position="1067"/>
        <end position="1108"/>
    </location>
</feature>
<keyword evidence="6" id="KW-0067">ATP-binding</keyword>
<dbReference type="PROSITE" id="PS51131">
    <property type="entry name" value="ZN_HOOK"/>
    <property type="match status" value="1"/>
</dbReference>
<keyword evidence="3" id="KW-0227">DNA damage</keyword>
<feature type="binding site" evidence="9">
    <location>
        <position position="549"/>
    </location>
    <ligand>
        <name>Zn(2+)</name>
        <dbReference type="ChEBI" id="CHEBI:29105"/>
    </ligand>
</feature>
<dbReference type="GO" id="GO:0005524">
    <property type="term" value="F:ATP binding"/>
    <property type="evidence" value="ECO:0007669"/>
    <property type="project" value="UniProtKB-KW"/>
</dbReference>
<dbReference type="EMBL" id="JAACQH010000071">
    <property type="protein sequence ID" value="NCS91498.1"/>
    <property type="molecule type" value="Genomic_DNA"/>
</dbReference>
<sequence>MLLDTLHIVNFRSHKNTTARFQTGTTVIVGDNGSGKSTIIDAVLFALSGEKWEKREGLKLDNFIGWNNERMSVSLTFAADGVKYRVQRSKILNRSTAASVDIWDENNKFWKNLANRQRGVDEKLGEILNLNEINTSVVRQGELTRILQLKPRERKEYFHKLLNLEEMEKFYGDFRKYVEDYKNEANKLAGKISGENEKKNRLDERQKEKESLKRQRDDLEKEIEKLKDDVEGKKRLCDEAEAKKDRHQKISNEIYISENNIKNVQRIIDEKEKELKEIEEIEKKIPELREDAKKFETLKVKRDEAGKILNLKNQYITLKDQEKEYNRHNSKISELQQAESDYNIISKDIENLKEKISELKISVEDIKRLDKQEEETKKKIIYCRNYIKDTGERYFSIFSEVCDLEKIKKIPEHREILQKEIAELMKERENFKGREQGLNATLKILDEQKRALNKEIEKAKNACNETEKKKNICDDYIKETEERYFRIFNKGCNLEKIKNIPAERENLRKEIESLMKERENFNGKQQELNVTLKNLEKQKNELLKTESVCPVCESPLPDNKKANLLENIAENNEKAVNELKEIKAKIKETDLNKNNKDKIQKDIEDINTDWFIAKYNERAELNRDLEEIKKDKADKEAKEKEYEDDEYKKNRELEENRNALKNFEFTKNKHEERLKAVENINSELFVEKHKEINELNTLTEKIKEDKIKVNTKKKEYEEYITRLNGKNKIFNELKKKHDDYIYSKKFVEGTNIKAINKDTEKISGEINAIIQTQNLPCTVEDVEHYITETKKQLDALERNNKLLSRYEGEIKNKNEIIKITGEEKTTYENLLMSKDELTAKRTEINYSEEKHKGIKKDCEDVGKRHQEADKNLGITKTNIENCETVIGEINADLEKIEGAKKEEEILNAFINFSTKIRDGFGRNGMQKDISQSFFPILEMYANNLFSTFGFPYDGVEIFEDEENCNINLKKENNTISSASLSGGEKSALSIALNAALSKIIGKADFLILDEPTESLDEGKIGELIEILKEFKGVSQLIVISHDRDFKNATRSRLEIYKEDGISYIAGEESENKEDGEDGEDDDKDDEDGEDDDKDDEDGEDGEDGEDDESKGVKNLTNTQQGLFEF</sequence>
<evidence type="ECO:0000256" key="5">
    <source>
        <dbReference type="ARBA" id="ARBA00022833"/>
    </source>
</evidence>